<dbReference type="GeneID" id="36520374"/>
<keyword evidence="3" id="KW-0472">Membrane</keyword>
<reference evidence="4 5" key="1">
    <citation type="submission" date="2017-12" db="EMBL/GenBank/DDBJ databases">
        <authorList>
            <consortium name="DOE Joint Genome Institute"/>
            <person name="Haridas S."/>
            <person name="Kjaerbolling I."/>
            <person name="Vesth T.C."/>
            <person name="Frisvad J.C."/>
            <person name="Nybo J.L."/>
            <person name="Theobald S."/>
            <person name="Kuo A."/>
            <person name="Bowyer P."/>
            <person name="Matsuda Y."/>
            <person name="Mondo S."/>
            <person name="Lyhne E.K."/>
            <person name="Kogle M.E."/>
            <person name="Clum A."/>
            <person name="Lipzen A."/>
            <person name="Salamov A."/>
            <person name="Ngan C.Y."/>
            <person name="Daum C."/>
            <person name="Chiniquy J."/>
            <person name="Barry K."/>
            <person name="LaButti K."/>
            <person name="Simmons B.A."/>
            <person name="Magnuson J.K."/>
            <person name="Mortensen U.H."/>
            <person name="Larsen T.O."/>
            <person name="Grigoriev I.V."/>
            <person name="Baker S.E."/>
            <person name="Andersen M.R."/>
            <person name="Nordberg H.P."/>
            <person name="Cantor M.N."/>
            <person name="Hua S.X."/>
        </authorList>
    </citation>
    <scope>NUCLEOTIDE SEQUENCE [LARGE SCALE GENOMIC DNA]</scope>
    <source>
        <strain evidence="4 5">CBS 102.13</strain>
    </source>
</reference>
<evidence type="ECO:0000256" key="3">
    <source>
        <dbReference type="SAM" id="Phobius"/>
    </source>
</evidence>
<dbReference type="RefSeq" id="XP_024670534.1">
    <property type="nucleotide sequence ID" value="XM_024813214.1"/>
</dbReference>
<comment type="similarity">
    <text evidence="1">Belongs to the lcsJ thioesterase family.</text>
</comment>
<dbReference type="OrthoDB" id="265761at2759"/>
<protein>
    <recommendedName>
        <fullName evidence="6">Capsule polysaccharide biosynthesis protein</fullName>
    </recommendedName>
</protein>
<name>A0A2I2F7B1_ASPCN</name>
<feature type="region of interest" description="Disordered" evidence="2">
    <location>
        <begin position="239"/>
        <end position="261"/>
    </location>
</feature>
<dbReference type="PANTHER" id="PTHR12475:SF4">
    <property type="entry name" value="PROTEIN THEM6"/>
    <property type="match status" value="1"/>
</dbReference>
<evidence type="ECO:0000313" key="4">
    <source>
        <dbReference type="EMBL" id="PLB36522.1"/>
    </source>
</evidence>
<evidence type="ECO:0008006" key="6">
    <source>
        <dbReference type="Google" id="ProtNLM"/>
    </source>
</evidence>
<dbReference type="InterPro" id="IPR051490">
    <property type="entry name" value="THEM6_lcsJ_thioesterase"/>
</dbReference>
<accession>A0A2I2F7B1</accession>
<evidence type="ECO:0000256" key="1">
    <source>
        <dbReference type="ARBA" id="ARBA00038476"/>
    </source>
</evidence>
<evidence type="ECO:0000313" key="5">
    <source>
        <dbReference type="Proteomes" id="UP000234585"/>
    </source>
</evidence>
<sequence length="304" mass="34208">MEFVHSLAGSLWSSVSFWKAVAIGFALFNLKNLPLVWHIRVYRYFFKHGYLINPAVKPPPSPSSSFLEPKSIFTRAPIMELDSNMHKSNSTYFSDLDVSRTALISSVLMKGVSFLEKQLKEDGKKGVLGFILGSVYTNFKREIPPYMKYEVQSHIASYDEKWIYIVTYFLKPKSASSKKKEETEEQRQKRVLALAISKYVLKKGRYTVPPKDAFEAAGYVPLCPPVAAVNGDANGHATGVEANGSAVQRKESASGSGSRVDHQAEWVKLQDELTRGRAIVQPFIDQEEKLLDDYMHKMTLPAFA</sequence>
<keyword evidence="3" id="KW-1133">Transmembrane helix</keyword>
<dbReference type="SUPFAM" id="SSF54637">
    <property type="entry name" value="Thioesterase/thiol ester dehydrase-isomerase"/>
    <property type="match status" value="1"/>
</dbReference>
<proteinExistence type="inferred from homology"/>
<feature type="transmembrane region" description="Helical" evidence="3">
    <location>
        <begin position="12"/>
        <end position="30"/>
    </location>
</feature>
<keyword evidence="5" id="KW-1185">Reference proteome</keyword>
<keyword evidence="3" id="KW-0812">Transmembrane</keyword>
<dbReference type="AlphaFoldDB" id="A0A2I2F7B1"/>
<dbReference type="Pfam" id="PF13279">
    <property type="entry name" value="4HBT_2"/>
    <property type="match status" value="1"/>
</dbReference>
<dbReference type="InterPro" id="IPR029069">
    <property type="entry name" value="HotDog_dom_sf"/>
</dbReference>
<dbReference type="Proteomes" id="UP000234585">
    <property type="component" value="Unassembled WGS sequence"/>
</dbReference>
<gene>
    <name evidence="4" type="ORF">BDW47DRAFT_108368</name>
</gene>
<evidence type="ECO:0000256" key="2">
    <source>
        <dbReference type="SAM" id="MobiDB-lite"/>
    </source>
</evidence>
<dbReference type="EMBL" id="KZ559150">
    <property type="protein sequence ID" value="PLB36522.1"/>
    <property type="molecule type" value="Genomic_DNA"/>
</dbReference>
<organism evidence="4 5">
    <name type="scientific">Aspergillus candidus</name>
    <dbReference type="NCBI Taxonomy" id="41067"/>
    <lineage>
        <taxon>Eukaryota</taxon>
        <taxon>Fungi</taxon>
        <taxon>Dikarya</taxon>
        <taxon>Ascomycota</taxon>
        <taxon>Pezizomycotina</taxon>
        <taxon>Eurotiomycetes</taxon>
        <taxon>Eurotiomycetidae</taxon>
        <taxon>Eurotiales</taxon>
        <taxon>Aspergillaceae</taxon>
        <taxon>Aspergillus</taxon>
        <taxon>Aspergillus subgen. Circumdati</taxon>
    </lineage>
</organism>
<dbReference type="PANTHER" id="PTHR12475">
    <property type="match status" value="1"/>
</dbReference>